<evidence type="ECO:0000313" key="3">
    <source>
        <dbReference type="Proteomes" id="UP001589590"/>
    </source>
</evidence>
<gene>
    <name evidence="2" type="ORF">ACFFU1_00675</name>
</gene>
<dbReference type="EMBL" id="JBHMFA010000001">
    <property type="protein sequence ID" value="MFB9103393.1"/>
    <property type="molecule type" value="Genomic_DNA"/>
</dbReference>
<name>A0ABV5GUZ6_9FLAO</name>
<keyword evidence="3" id="KW-1185">Reference proteome</keyword>
<dbReference type="RefSeq" id="WP_290268904.1">
    <property type="nucleotide sequence ID" value="NZ_JAUFQP010000007.1"/>
</dbReference>
<dbReference type="GO" id="GO:0004519">
    <property type="term" value="F:endonuclease activity"/>
    <property type="evidence" value="ECO:0007669"/>
    <property type="project" value="UniProtKB-KW"/>
</dbReference>
<feature type="domain" description="Endonuclease/exonuclease/phosphatase" evidence="1">
    <location>
        <begin position="16"/>
        <end position="321"/>
    </location>
</feature>
<dbReference type="Gene3D" id="3.60.10.10">
    <property type="entry name" value="Endonuclease/exonuclease/phosphatase"/>
    <property type="match status" value="1"/>
</dbReference>
<keyword evidence="2" id="KW-0255">Endonuclease</keyword>
<reference evidence="2 3" key="1">
    <citation type="submission" date="2024-09" db="EMBL/GenBank/DDBJ databases">
        <authorList>
            <person name="Sun Q."/>
            <person name="Mori K."/>
        </authorList>
    </citation>
    <scope>NUCLEOTIDE SEQUENCE [LARGE SCALE GENOMIC DNA]</scope>
    <source>
        <strain evidence="2 3">CECT 8300</strain>
    </source>
</reference>
<organism evidence="2 3">
    <name type="scientific">Algibacter miyuki</name>
    <dbReference type="NCBI Taxonomy" id="1306933"/>
    <lineage>
        <taxon>Bacteria</taxon>
        <taxon>Pseudomonadati</taxon>
        <taxon>Bacteroidota</taxon>
        <taxon>Flavobacteriia</taxon>
        <taxon>Flavobacteriales</taxon>
        <taxon>Flavobacteriaceae</taxon>
        <taxon>Algibacter</taxon>
    </lineage>
</organism>
<dbReference type="Proteomes" id="UP001589590">
    <property type="component" value="Unassembled WGS sequence"/>
</dbReference>
<accession>A0ABV5GUZ6</accession>
<sequence>MIDPFDDIPVHTDLQTVAFYNTENLFDTFNDKHTFDRDFLPKSIRNWTPKRYHKKLRKLGYAISLIGRRETGKHPAIVGLAEVENAKVLKDLLASKHLKNYDYDYVHYNSPDERGIDVALLFDKNAFEVLHSEPFFVELTNDKGLPDYTRDILLVSGILDGEKVHILVNHWSSRREGEKETEHKRIASSDKVGEIISNLRLEDSEAKIIMMGDFNDDPQNNSIKRLVDNFNLFNPMETLRSFTRGTTKHNRQWNLFDQILISTNFFKTSDNLFEYSKANIFDEDFLKTRDGRYKGTPYRTYGGTRYNGGYSDHFPVYAIFKK</sequence>
<dbReference type="SUPFAM" id="SSF56219">
    <property type="entry name" value="DNase I-like"/>
    <property type="match status" value="1"/>
</dbReference>
<dbReference type="InterPro" id="IPR036691">
    <property type="entry name" value="Endo/exonu/phosph_ase_sf"/>
</dbReference>
<evidence type="ECO:0000259" key="1">
    <source>
        <dbReference type="Pfam" id="PF19580"/>
    </source>
</evidence>
<dbReference type="PANTHER" id="PTHR42834:SF1">
    <property type="entry name" value="ENDONUCLEASE_EXONUCLEASE_PHOSPHATASE FAMILY PROTEIN (AFU_ORTHOLOGUE AFUA_3G09210)"/>
    <property type="match status" value="1"/>
</dbReference>
<keyword evidence="2" id="KW-0540">Nuclease</keyword>
<protein>
    <submittedName>
        <fullName evidence="2">Endonuclease/exonuclease/phosphatase family protein</fullName>
    </submittedName>
</protein>
<dbReference type="PANTHER" id="PTHR42834">
    <property type="entry name" value="ENDONUCLEASE/EXONUCLEASE/PHOSPHATASE FAMILY PROTEIN (AFU_ORTHOLOGUE AFUA_3G09210)"/>
    <property type="match status" value="1"/>
</dbReference>
<evidence type="ECO:0000313" key="2">
    <source>
        <dbReference type="EMBL" id="MFB9103393.1"/>
    </source>
</evidence>
<dbReference type="Pfam" id="PF19580">
    <property type="entry name" value="Exo_endo_phos_3"/>
    <property type="match status" value="1"/>
</dbReference>
<keyword evidence="2" id="KW-0378">Hydrolase</keyword>
<proteinExistence type="predicted"/>
<dbReference type="InterPro" id="IPR005135">
    <property type="entry name" value="Endo/exonuclease/phosphatase"/>
</dbReference>
<comment type="caution">
    <text evidence="2">The sequence shown here is derived from an EMBL/GenBank/DDBJ whole genome shotgun (WGS) entry which is preliminary data.</text>
</comment>